<evidence type="ECO:0000313" key="10">
    <source>
        <dbReference type="EMBL" id="KFX47780.1"/>
    </source>
</evidence>
<sequence length="423" mass="47916">MTSTALNPLFIISFQVLLSSAVIGFTPASSLLRLFSPLLSLGCVFLTVKYAIKFVRPFWAALLGGLAFVYFLHFLDLALLSRWDINHDGPASDNRQPRLADKHEKRNRVKKTSANSTILERFLWGFSQSIAWRHVNTPYQSKNCPPYSYSDPAYIPSRPWFVARSLVLGTICYLVIDVLNSQPPPENAAEVFGPSQVHFFTRLLSPTADPLKAEELGLRAMVTLVGYVSSYCLLNAISHLLGAFFVSIKINEVREWRPLFGRVSEIYSLRQFWGTFWHQNLRRMISEPVEFLAHKVLRLPKKGIVQRYLKIVLSFYLSGITHAVADISSTLSWGEQLTVEFFLIQALGIIIEDAVQAAWRLFSSDPRTETVTPPARWKRVVGALWVTLFLIWSTPRWVYPGASKAGPGTQSIVPYSFVQGRWT</sequence>
<evidence type="ECO:0000256" key="3">
    <source>
        <dbReference type="ARBA" id="ARBA00022679"/>
    </source>
</evidence>
<reference evidence="10" key="1">
    <citation type="journal article" date="2014" name="PLoS Genet.">
        <title>Signature Gene Expression Reveals Novel Clues to the Molecular Mechanisms of Dimorphic Transition in Penicillium marneffei.</title>
        <authorList>
            <person name="Yang E."/>
            <person name="Wang G."/>
            <person name="Cai J."/>
            <person name="Woo P.C."/>
            <person name="Lau S.K."/>
            <person name="Yuen K.-Y."/>
            <person name="Chow W.-N."/>
            <person name="Lin X."/>
        </authorList>
    </citation>
    <scope>NUCLEOTIDE SEQUENCE [LARGE SCALE GENOMIC DNA]</scope>
    <source>
        <strain evidence="10">PM1</strain>
    </source>
</reference>
<evidence type="ECO:0000256" key="4">
    <source>
        <dbReference type="ARBA" id="ARBA00022692"/>
    </source>
</evidence>
<keyword evidence="3" id="KW-0808">Transferase</keyword>
<feature type="transmembrane region" description="Helical" evidence="8">
    <location>
        <begin position="58"/>
        <end position="80"/>
    </location>
</feature>
<gene>
    <name evidence="10" type="ORF">GQ26_0141790</name>
</gene>
<keyword evidence="5 8" id="KW-1133">Transmembrane helix</keyword>
<evidence type="ECO:0000256" key="8">
    <source>
        <dbReference type="SAM" id="Phobius"/>
    </source>
</evidence>
<dbReference type="InterPro" id="IPR044851">
    <property type="entry name" value="Wax_synthase"/>
</dbReference>
<dbReference type="GO" id="GO:0006629">
    <property type="term" value="P:lipid metabolic process"/>
    <property type="evidence" value="ECO:0007669"/>
    <property type="project" value="InterPro"/>
</dbReference>
<feature type="region of interest" description="Disordered" evidence="7">
    <location>
        <begin position="93"/>
        <end position="112"/>
    </location>
</feature>
<comment type="subcellular location">
    <subcellularLocation>
        <location evidence="1">Membrane</location>
        <topology evidence="1">Multi-pass membrane protein</topology>
    </subcellularLocation>
</comment>
<evidence type="ECO:0000256" key="6">
    <source>
        <dbReference type="ARBA" id="ARBA00023136"/>
    </source>
</evidence>
<evidence type="ECO:0000256" key="2">
    <source>
        <dbReference type="ARBA" id="ARBA00007282"/>
    </source>
</evidence>
<feature type="compositionally biased region" description="Basic and acidic residues" evidence="7">
    <location>
        <begin position="95"/>
        <end position="104"/>
    </location>
</feature>
<feature type="domain" description="Wax synthase" evidence="9">
    <location>
        <begin position="256"/>
        <end position="343"/>
    </location>
</feature>
<dbReference type="GO" id="GO:0016020">
    <property type="term" value="C:membrane"/>
    <property type="evidence" value="ECO:0007669"/>
    <property type="project" value="UniProtKB-SubCell"/>
</dbReference>
<dbReference type="GO" id="GO:0008374">
    <property type="term" value="F:O-acyltransferase activity"/>
    <property type="evidence" value="ECO:0007669"/>
    <property type="project" value="InterPro"/>
</dbReference>
<dbReference type="PANTHER" id="PTHR31595">
    <property type="entry name" value="LONG-CHAIN-ALCOHOL O-FATTY-ACYLTRANSFERASE 3-RELATED"/>
    <property type="match status" value="1"/>
</dbReference>
<organism evidence="10">
    <name type="scientific">Talaromyces marneffei PM1</name>
    <dbReference type="NCBI Taxonomy" id="1077442"/>
    <lineage>
        <taxon>Eukaryota</taxon>
        <taxon>Fungi</taxon>
        <taxon>Dikarya</taxon>
        <taxon>Ascomycota</taxon>
        <taxon>Pezizomycotina</taxon>
        <taxon>Eurotiomycetes</taxon>
        <taxon>Eurotiomycetidae</taxon>
        <taxon>Eurotiales</taxon>
        <taxon>Trichocomaceae</taxon>
        <taxon>Talaromyces</taxon>
        <taxon>Talaromyces sect. Talaromyces</taxon>
    </lineage>
</organism>
<keyword evidence="4 8" id="KW-0812">Transmembrane</keyword>
<dbReference type="EMBL" id="JPOX01000014">
    <property type="protein sequence ID" value="KFX47780.1"/>
    <property type="molecule type" value="Genomic_DNA"/>
</dbReference>
<evidence type="ECO:0000259" key="9">
    <source>
        <dbReference type="Pfam" id="PF13813"/>
    </source>
</evidence>
<evidence type="ECO:0000256" key="7">
    <source>
        <dbReference type="SAM" id="MobiDB-lite"/>
    </source>
</evidence>
<dbReference type="HOGENOM" id="CLU_032731_0_1_1"/>
<dbReference type="InterPro" id="IPR032805">
    <property type="entry name" value="Wax_synthase_dom"/>
</dbReference>
<keyword evidence="6 8" id="KW-0472">Membrane</keyword>
<feature type="transmembrane region" description="Helical" evidence="8">
    <location>
        <begin position="6"/>
        <end position="25"/>
    </location>
</feature>
<protein>
    <submittedName>
        <fullName evidence="10">Putative membrane protein C3H7.05c</fullName>
    </submittedName>
</protein>
<dbReference type="Pfam" id="PF13813">
    <property type="entry name" value="MBOAT_2"/>
    <property type="match status" value="1"/>
</dbReference>
<comment type="caution">
    <text evidence="10">The sequence shown here is derived from an EMBL/GenBank/DDBJ whole genome shotgun (WGS) entry which is preliminary data.</text>
</comment>
<evidence type="ECO:0000256" key="1">
    <source>
        <dbReference type="ARBA" id="ARBA00004141"/>
    </source>
</evidence>
<proteinExistence type="inferred from homology"/>
<evidence type="ECO:0000256" key="5">
    <source>
        <dbReference type="ARBA" id="ARBA00022989"/>
    </source>
</evidence>
<dbReference type="AlphaFoldDB" id="A0A093V6F8"/>
<name>A0A093V6F8_TALMA</name>
<dbReference type="eggNOG" id="ENOG502SI5I">
    <property type="taxonomic scope" value="Eukaryota"/>
</dbReference>
<dbReference type="PANTHER" id="PTHR31595:SF27">
    <property type="entry name" value="WAX SYNTHASE DOMAIN-CONTAINING PROTEIN-RELATED"/>
    <property type="match status" value="1"/>
</dbReference>
<accession>A0A093V6F8</accession>
<comment type="similarity">
    <text evidence="2">Belongs to the wax synthase family.</text>
</comment>